<dbReference type="GO" id="GO:0016491">
    <property type="term" value="F:oxidoreductase activity"/>
    <property type="evidence" value="ECO:0007669"/>
    <property type="project" value="UniProtKB-KW"/>
</dbReference>
<accession>A0A1G2TGZ1</accession>
<evidence type="ECO:0000256" key="1">
    <source>
        <dbReference type="ARBA" id="ARBA00006484"/>
    </source>
</evidence>
<evidence type="ECO:0000313" key="4">
    <source>
        <dbReference type="Proteomes" id="UP000177279"/>
    </source>
</evidence>
<keyword evidence="2" id="KW-0560">Oxidoreductase</keyword>
<name>A0A1G2TGZ1_9BACT</name>
<reference evidence="3 4" key="1">
    <citation type="journal article" date="2016" name="Nat. Commun.">
        <title>Thousands of microbial genomes shed light on interconnected biogeochemical processes in an aquifer system.</title>
        <authorList>
            <person name="Anantharaman K."/>
            <person name="Brown C.T."/>
            <person name="Hug L.A."/>
            <person name="Sharon I."/>
            <person name="Castelle C.J."/>
            <person name="Probst A.J."/>
            <person name="Thomas B.C."/>
            <person name="Singh A."/>
            <person name="Wilkins M.J."/>
            <person name="Karaoz U."/>
            <person name="Brodie E.L."/>
            <person name="Williams K.H."/>
            <person name="Hubbard S.S."/>
            <person name="Banfield J.F."/>
        </authorList>
    </citation>
    <scope>NUCLEOTIDE SEQUENCE [LARGE SCALE GENOMIC DNA]</scope>
</reference>
<dbReference type="PANTHER" id="PTHR43639:SF1">
    <property type="entry name" value="SHORT-CHAIN DEHYDROGENASE_REDUCTASE FAMILY PROTEIN"/>
    <property type="match status" value="1"/>
</dbReference>
<dbReference type="AlphaFoldDB" id="A0A1G2TGZ1"/>
<dbReference type="Gene3D" id="3.40.50.720">
    <property type="entry name" value="NAD(P)-binding Rossmann-like Domain"/>
    <property type="match status" value="1"/>
</dbReference>
<dbReference type="PRINTS" id="PR00081">
    <property type="entry name" value="GDHRDH"/>
</dbReference>
<dbReference type="Pfam" id="PF13561">
    <property type="entry name" value="adh_short_C2"/>
    <property type="match status" value="1"/>
</dbReference>
<comment type="similarity">
    <text evidence="1">Belongs to the short-chain dehydrogenases/reductases (SDR) family.</text>
</comment>
<dbReference type="InterPro" id="IPR036291">
    <property type="entry name" value="NAD(P)-bd_dom_sf"/>
</dbReference>
<proteinExistence type="inferred from homology"/>
<dbReference type="EMBL" id="MHVS01000005">
    <property type="protein sequence ID" value="OHA96318.1"/>
    <property type="molecule type" value="Genomic_DNA"/>
</dbReference>
<protein>
    <recommendedName>
        <fullName evidence="5">Short-chain dehydrogenase</fullName>
    </recommendedName>
</protein>
<sequence length="237" mass="26162">MTHSLKNKVVWITGGKRIGQEIAKALSELGVDLVVSYRSSREEAEKFSNAFVLQCDVTDRKSVEEAVNKIKEKFGKLDILVLLASIFKPVKFEDISEKDWDANFAAHVKGTFWPIQLASRIMPAGSHAVTVADRTALGKIYPGYLPYVVTKSAVAALTRALAVELGPKGVFINSIAPGPVLKPNDISEEEWRAIRKESIIKYPLTDDEAVQEFVDTVLRLCSVRSSGSVYPLDFGHL</sequence>
<dbReference type="InterPro" id="IPR002347">
    <property type="entry name" value="SDR_fam"/>
</dbReference>
<evidence type="ECO:0000313" key="3">
    <source>
        <dbReference type="EMBL" id="OHA96318.1"/>
    </source>
</evidence>
<comment type="caution">
    <text evidence="3">The sequence shown here is derived from an EMBL/GenBank/DDBJ whole genome shotgun (WGS) entry which is preliminary data.</text>
</comment>
<dbReference type="CDD" id="cd05233">
    <property type="entry name" value="SDR_c"/>
    <property type="match status" value="1"/>
</dbReference>
<gene>
    <name evidence="3" type="ORF">A3D49_00255</name>
</gene>
<dbReference type="SUPFAM" id="SSF51735">
    <property type="entry name" value="NAD(P)-binding Rossmann-fold domains"/>
    <property type="match status" value="1"/>
</dbReference>
<evidence type="ECO:0008006" key="5">
    <source>
        <dbReference type="Google" id="ProtNLM"/>
    </source>
</evidence>
<dbReference type="Proteomes" id="UP000177279">
    <property type="component" value="Unassembled WGS sequence"/>
</dbReference>
<evidence type="ECO:0000256" key="2">
    <source>
        <dbReference type="ARBA" id="ARBA00023002"/>
    </source>
</evidence>
<dbReference type="PANTHER" id="PTHR43639">
    <property type="entry name" value="OXIDOREDUCTASE, SHORT-CHAIN DEHYDROGENASE/REDUCTASE FAMILY (AFU_ORTHOLOGUE AFUA_5G02870)"/>
    <property type="match status" value="1"/>
</dbReference>
<organism evidence="3 4">
    <name type="scientific">Candidatus Zambryskibacteria bacterium RIFCSPHIGHO2_02_FULL_43_37</name>
    <dbReference type="NCBI Taxonomy" id="1802749"/>
    <lineage>
        <taxon>Bacteria</taxon>
        <taxon>Candidatus Zambryskiibacteriota</taxon>
    </lineage>
</organism>